<evidence type="ECO:0000313" key="3">
    <source>
        <dbReference type="EMBL" id="SSC13199.1"/>
    </source>
</evidence>
<dbReference type="PANTHER" id="PTHR12835">
    <property type="entry name" value="BIOTIN PROTEIN LIGASE"/>
    <property type="match status" value="1"/>
</dbReference>
<sequence>MMIGEKIISFSEIDSTNKFAIENLDRLPYGTVVWSLSQTSAYGRYGRSWSSGDGGLWFSIIFKPLQITEPNAYTKLLSVAVVESVRDLKYRNAQIKWPNDILINGKKVAGILTESVFTGERLKGIVVGVGLNVNNELPHELKSSATSLSSIKNEYIPLNLLIEKILRRVEVLRKKYLIRGKTKYLTRKWKKLQAFVEGDEITVSLNENEKFTGIIKRISPALLQLQSDDGKIHNIVSGEIIL</sequence>
<protein>
    <submittedName>
        <fullName evidence="3">BirA, biotin-(Acetyl-CoA-carboxylase) ligase</fullName>
    </submittedName>
</protein>
<evidence type="ECO:0000256" key="1">
    <source>
        <dbReference type="ARBA" id="ARBA00022598"/>
    </source>
</evidence>
<dbReference type="CDD" id="cd16442">
    <property type="entry name" value="BPL"/>
    <property type="match status" value="1"/>
</dbReference>
<dbReference type="InterPro" id="IPR004143">
    <property type="entry name" value="BPL_LPL_catalytic"/>
</dbReference>
<evidence type="ECO:0000313" key="4">
    <source>
        <dbReference type="Proteomes" id="UP000250796"/>
    </source>
</evidence>
<gene>
    <name evidence="3" type="ORF">MESINF_1755</name>
</gene>
<dbReference type="Pfam" id="PF03099">
    <property type="entry name" value="BPL_LplA_LipB"/>
    <property type="match status" value="1"/>
</dbReference>
<dbReference type="Proteomes" id="UP000250796">
    <property type="component" value="Chromosome MESINF"/>
</dbReference>
<keyword evidence="4" id="KW-1185">Reference proteome</keyword>
<dbReference type="SUPFAM" id="SSF55681">
    <property type="entry name" value="Class II aaRS and biotin synthetases"/>
    <property type="match status" value="1"/>
</dbReference>
<dbReference type="NCBIfam" id="TIGR00121">
    <property type="entry name" value="birA_ligase"/>
    <property type="match status" value="1"/>
</dbReference>
<dbReference type="GO" id="GO:0004077">
    <property type="term" value="F:biotin--[biotin carboxyl-carrier protein] ligase activity"/>
    <property type="evidence" value="ECO:0007669"/>
    <property type="project" value="InterPro"/>
</dbReference>
<feature type="domain" description="BPL/LPL catalytic" evidence="2">
    <location>
        <begin position="1"/>
        <end position="177"/>
    </location>
</feature>
<dbReference type="Gene3D" id="3.30.930.10">
    <property type="entry name" value="Bira Bifunctional Protein, Domain 2"/>
    <property type="match status" value="1"/>
</dbReference>
<reference evidence="3 4" key="1">
    <citation type="submission" date="2017-01" db="EMBL/GenBank/DDBJ databases">
        <authorList>
            <person name="Erauso G."/>
        </authorList>
    </citation>
    <scope>NUCLEOTIDE SEQUENCE [LARGE SCALE GENOMIC DNA]</scope>
    <source>
        <strain evidence="3">MESINF1</strain>
    </source>
</reference>
<dbReference type="PROSITE" id="PS51733">
    <property type="entry name" value="BPL_LPL_CATALYTIC"/>
    <property type="match status" value="1"/>
</dbReference>
<dbReference type="EMBL" id="LS974202">
    <property type="protein sequence ID" value="SSC13199.1"/>
    <property type="molecule type" value="Genomic_DNA"/>
</dbReference>
<dbReference type="KEGG" id="minf:MESINF_1755"/>
<dbReference type="GO" id="GO:0005737">
    <property type="term" value="C:cytoplasm"/>
    <property type="evidence" value="ECO:0007669"/>
    <property type="project" value="TreeGrafter"/>
</dbReference>
<organism evidence="3 4">
    <name type="scientific">Mesotoga infera</name>
    <dbReference type="NCBI Taxonomy" id="1236046"/>
    <lineage>
        <taxon>Bacteria</taxon>
        <taxon>Thermotogati</taxon>
        <taxon>Thermotogota</taxon>
        <taxon>Thermotogae</taxon>
        <taxon>Kosmotogales</taxon>
        <taxon>Kosmotogaceae</taxon>
        <taxon>Mesotoga</taxon>
    </lineage>
</organism>
<dbReference type="InterPro" id="IPR045864">
    <property type="entry name" value="aa-tRNA-synth_II/BPL/LPL"/>
</dbReference>
<dbReference type="InterPro" id="IPR004408">
    <property type="entry name" value="Biotin_CoA_COase_ligase"/>
</dbReference>
<keyword evidence="1 3" id="KW-0436">Ligase</keyword>
<name>A0A7Z7LGR7_9BACT</name>
<accession>A0A7Z7LGR7</accession>
<proteinExistence type="predicted"/>
<evidence type="ECO:0000259" key="2">
    <source>
        <dbReference type="PROSITE" id="PS51733"/>
    </source>
</evidence>
<dbReference type="PANTHER" id="PTHR12835:SF5">
    <property type="entry name" value="BIOTIN--PROTEIN LIGASE"/>
    <property type="match status" value="1"/>
</dbReference>
<dbReference type="AlphaFoldDB" id="A0A7Z7LGR7"/>